<feature type="domain" description="Zinc finger PHD-type" evidence="6">
    <location>
        <begin position="706"/>
        <end position="753"/>
    </location>
</feature>
<sequence>MPVAFRANDWRLPSPSSTPKSATFPDASLQTPKTDSFPSHFLEAWSTPRANVQQTPTQTPLNPRTGDRERPLSSYSHKSQDPEDPEFHINHYSPNPNLPLPPVEPSRRLASSPAPLATSQASDNIVKARIPSPAFNANAMDTSQMQTPPPTRDATSSRKRSQDEQPLNLNTPSTIYSRKDSAPAIPANQTGNSSLGQNQGPPMFPSLQFTPEMAKFGNVGPSTAPGPSRTGIFWNPGSSEEMMHFDNLPAHDDPFGLTPVAGQSSFQWPSFTPANTSRVDSASMAVADDSWTQTPSMLTTTSADLQSITGNGSATLDDPFVPTTSGVDPSMLFSFSGSPSGLPSTLPLEVPSAMSNSWISPQRPQKGPAREGRQPYEQQTRESERQKEISRKSSGHHSRTSIASSSGFATASSKPGLARSNTHAGFVRKSAMPSESPFGNVSNALPPARKTSPLKRTNQSSLTAISEHVCTRPKTRLVVDESGRARAETVRDGEGSMKPSAMDHRTRYSGLWDDDSESESDSESRVTSRSTSFHVPAAVTRSASKHSRTNTFMTRSQSVKNPRSFSFTDNLSKRLGRLSTECTPRKPRDDSRRSSISSSFGGYLRKEDGPAADPGSATDGGAQDALKKVVEKAKHKRHETISTANARMLEAHNQRWRASADVSKMNPGLGALFDPFLDNLSPSKATDVSTLTPSTERSSASGEGMRCVCQSTEWDGQLMIQCESCTKWQHARCMGLPPKTEMLPSVYVCVFCTGTTPLVRGGRVRDPYRVAPNPGSPLAYKHRQ</sequence>
<dbReference type="SUPFAM" id="SSF57903">
    <property type="entry name" value="FYVE/PHD zinc finger"/>
    <property type="match status" value="1"/>
</dbReference>
<feature type="compositionally biased region" description="Basic and acidic residues" evidence="5">
    <location>
        <begin position="477"/>
        <end position="506"/>
    </location>
</feature>
<dbReference type="InterPro" id="IPR019786">
    <property type="entry name" value="Zinc_finger_PHD-type_CS"/>
</dbReference>
<feature type="compositionally biased region" description="Polar residues" evidence="5">
    <location>
        <begin position="549"/>
        <end position="570"/>
    </location>
</feature>
<feature type="compositionally biased region" description="Basic and acidic residues" evidence="5">
    <location>
        <begin position="78"/>
        <end position="89"/>
    </location>
</feature>
<evidence type="ECO:0000256" key="5">
    <source>
        <dbReference type="SAM" id="MobiDB-lite"/>
    </source>
</evidence>
<dbReference type="Gene3D" id="3.30.40.10">
    <property type="entry name" value="Zinc/RING finger domain, C3HC4 (zinc finger)"/>
    <property type="match status" value="1"/>
</dbReference>
<evidence type="ECO:0000256" key="4">
    <source>
        <dbReference type="ARBA" id="ARBA00022853"/>
    </source>
</evidence>
<feature type="region of interest" description="Disordered" evidence="5">
    <location>
        <begin position="1"/>
        <end position="238"/>
    </location>
</feature>
<dbReference type="EMBL" id="JAGTJR010000008">
    <property type="protein sequence ID" value="KAH7055829.1"/>
    <property type="molecule type" value="Genomic_DNA"/>
</dbReference>
<evidence type="ECO:0000313" key="8">
    <source>
        <dbReference type="Proteomes" id="UP000774617"/>
    </source>
</evidence>
<feature type="compositionally biased region" description="Acidic residues" evidence="5">
    <location>
        <begin position="512"/>
        <end position="521"/>
    </location>
</feature>
<accession>A0ABQ8GH83</accession>
<evidence type="ECO:0000256" key="2">
    <source>
        <dbReference type="ARBA" id="ARBA00022771"/>
    </source>
</evidence>
<reference evidence="7 8" key="1">
    <citation type="journal article" date="2021" name="Nat. Commun.">
        <title>Genetic determinants of endophytism in the Arabidopsis root mycobiome.</title>
        <authorList>
            <person name="Mesny F."/>
            <person name="Miyauchi S."/>
            <person name="Thiergart T."/>
            <person name="Pickel B."/>
            <person name="Atanasova L."/>
            <person name="Karlsson M."/>
            <person name="Huettel B."/>
            <person name="Barry K.W."/>
            <person name="Haridas S."/>
            <person name="Chen C."/>
            <person name="Bauer D."/>
            <person name="Andreopoulos W."/>
            <person name="Pangilinan J."/>
            <person name="LaButti K."/>
            <person name="Riley R."/>
            <person name="Lipzen A."/>
            <person name="Clum A."/>
            <person name="Drula E."/>
            <person name="Henrissat B."/>
            <person name="Kohler A."/>
            <person name="Grigoriev I.V."/>
            <person name="Martin F.M."/>
            <person name="Hacquard S."/>
        </authorList>
    </citation>
    <scope>NUCLEOTIDE SEQUENCE [LARGE SCALE GENOMIC DNA]</scope>
    <source>
        <strain evidence="7 8">MPI-SDFR-AT-0080</strain>
    </source>
</reference>
<gene>
    <name evidence="7" type="ORF">B0J12DRAFT_655809</name>
</gene>
<feature type="compositionally biased region" description="Polar residues" evidence="5">
    <location>
        <begin position="400"/>
        <end position="423"/>
    </location>
</feature>
<feature type="compositionally biased region" description="Polar residues" evidence="5">
    <location>
        <begin position="164"/>
        <end position="176"/>
    </location>
</feature>
<evidence type="ECO:0000256" key="3">
    <source>
        <dbReference type="ARBA" id="ARBA00022833"/>
    </source>
</evidence>
<comment type="caution">
    <text evidence="7">The sequence shown here is derived from an EMBL/GenBank/DDBJ whole genome shotgun (WGS) entry which is preliminary data.</text>
</comment>
<dbReference type="PROSITE" id="PS01359">
    <property type="entry name" value="ZF_PHD_1"/>
    <property type="match status" value="1"/>
</dbReference>
<evidence type="ECO:0000256" key="1">
    <source>
        <dbReference type="ARBA" id="ARBA00022723"/>
    </source>
</evidence>
<keyword evidence="4" id="KW-0156">Chromatin regulator</keyword>
<keyword evidence="8" id="KW-1185">Reference proteome</keyword>
<feature type="compositionally biased region" description="Polar residues" evidence="5">
    <location>
        <begin position="187"/>
        <end position="200"/>
    </location>
</feature>
<dbReference type="InterPro" id="IPR001965">
    <property type="entry name" value="Znf_PHD"/>
</dbReference>
<feature type="region of interest" description="Disordered" evidence="5">
    <location>
        <begin position="355"/>
        <end position="623"/>
    </location>
</feature>
<feature type="compositionally biased region" description="Basic and acidic residues" evidence="5">
    <location>
        <begin position="368"/>
        <end position="391"/>
    </location>
</feature>
<dbReference type="SMART" id="SM00249">
    <property type="entry name" value="PHD"/>
    <property type="match status" value="1"/>
</dbReference>
<evidence type="ECO:0000259" key="6">
    <source>
        <dbReference type="SMART" id="SM00249"/>
    </source>
</evidence>
<feature type="compositionally biased region" description="Polar residues" evidence="5">
    <location>
        <begin position="454"/>
        <end position="464"/>
    </location>
</feature>
<keyword evidence="1" id="KW-0479">Metal-binding</keyword>
<feature type="compositionally biased region" description="Polar residues" evidence="5">
    <location>
        <begin position="28"/>
        <end position="37"/>
    </location>
</feature>
<feature type="compositionally biased region" description="Polar residues" evidence="5">
    <location>
        <begin position="48"/>
        <end position="62"/>
    </location>
</feature>
<feature type="compositionally biased region" description="Basic and acidic residues" evidence="5">
    <location>
        <begin position="583"/>
        <end position="593"/>
    </location>
</feature>
<dbReference type="Proteomes" id="UP000774617">
    <property type="component" value="Unassembled WGS sequence"/>
</dbReference>
<protein>
    <recommendedName>
        <fullName evidence="6">Zinc finger PHD-type domain-containing protein</fullName>
    </recommendedName>
</protein>
<keyword evidence="2" id="KW-0863">Zinc-finger</keyword>
<organism evidence="7 8">
    <name type="scientific">Macrophomina phaseolina</name>
    <dbReference type="NCBI Taxonomy" id="35725"/>
    <lineage>
        <taxon>Eukaryota</taxon>
        <taxon>Fungi</taxon>
        <taxon>Dikarya</taxon>
        <taxon>Ascomycota</taxon>
        <taxon>Pezizomycotina</taxon>
        <taxon>Dothideomycetes</taxon>
        <taxon>Dothideomycetes incertae sedis</taxon>
        <taxon>Botryosphaeriales</taxon>
        <taxon>Botryosphaeriaceae</taxon>
        <taxon>Macrophomina</taxon>
    </lineage>
</organism>
<dbReference type="InterPro" id="IPR011011">
    <property type="entry name" value="Znf_FYVE_PHD"/>
</dbReference>
<keyword evidence="3" id="KW-0862">Zinc</keyword>
<proteinExistence type="predicted"/>
<dbReference type="InterPro" id="IPR013083">
    <property type="entry name" value="Znf_RING/FYVE/PHD"/>
</dbReference>
<name>A0ABQ8GH83_9PEZI</name>
<dbReference type="PANTHER" id="PTHR46462:SF3">
    <property type="entry name" value="UPSET, ISOFORM A"/>
    <property type="match status" value="1"/>
</dbReference>
<evidence type="ECO:0000313" key="7">
    <source>
        <dbReference type="EMBL" id="KAH7055829.1"/>
    </source>
</evidence>
<dbReference type="Pfam" id="PF20826">
    <property type="entry name" value="PHD_5"/>
    <property type="match status" value="1"/>
</dbReference>
<dbReference type="PANTHER" id="PTHR46462">
    <property type="entry name" value="UPSET, ISOFORM A"/>
    <property type="match status" value="1"/>
</dbReference>